<proteinExistence type="predicted"/>
<dbReference type="AlphaFoldDB" id="A0A6J4H7S5"/>
<feature type="region of interest" description="Disordered" evidence="1">
    <location>
        <begin position="1"/>
        <end position="118"/>
    </location>
</feature>
<organism evidence="2">
    <name type="scientific">uncultured Mycobacteriales bacterium</name>
    <dbReference type="NCBI Taxonomy" id="581187"/>
    <lineage>
        <taxon>Bacteria</taxon>
        <taxon>Bacillati</taxon>
        <taxon>Actinomycetota</taxon>
        <taxon>Actinomycetes</taxon>
        <taxon>Mycobacteriales</taxon>
        <taxon>environmental samples</taxon>
    </lineage>
</organism>
<protein>
    <submittedName>
        <fullName evidence="2">Uncharacterized protein</fullName>
    </submittedName>
</protein>
<dbReference type="EMBL" id="CADCTP010000010">
    <property type="protein sequence ID" value="CAA9213765.1"/>
    <property type="molecule type" value="Genomic_DNA"/>
</dbReference>
<feature type="non-terminal residue" evidence="2">
    <location>
        <position position="1"/>
    </location>
</feature>
<evidence type="ECO:0000256" key="1">
    <source>
        <dbReference type="SAM" id="MobiDB-lite"/>
    </source>
</evidence>
<sequence>PGPLRRPEPAFAQHAPAAPAPDRHPAGHPLPPHPLPQHAVPVVAAAVTRPSPFREHPGFPVEPDTVHEAGPDPYRGPVTVSPTGGRHARAGRDETPEQPRDRQAAVEARILLPARKDR</sequence>
<accession>A0A6J4H7S5</accession>
<gene>
    <name evidence="2" type="ORF">AVDCRST_MAG41-85</name>
</gene>
<name>A0A6J4H7S5_9ACTN</name>
<evidence type="ECO:0000313" key="2">
    <source>
        <dbReference type="EMBL" id="CAA9213765.1"/>
    </source>
</evidence>
<reference evidence="2" key="1">
    <citation type="submission" date="2020-02" db="EMBL/GenBank/DDBJ databases">
        <authorList>
            <person name="Meier V. D."/>
        </authorList>
    </citation>
    <scope>NUCLEOTIDE SEQUENCE</scope>
    <source>
        <strain evidence="2">AVDCRST_MAG41</strain>
    </source>
</reference>
<feature type="compositionally biased region" description="Basic and acidic residues" evidence="1">
    <location>
        <begin position="90"/>
        <end position="104"/>
    </location>
</feature>
<feature type="compositionally biased region" description="Low complexity" evidence="1">
    <location>
        <begin position="36"/>
        <end position="47"/>
    </location>
</feature>